<feature type="region of interest" description="Disordered" evidence="4">
    <location>
        <begin position="1063"/>
        <end position="1139"/>
    </location>
</feature>
<keyword evidence="2" id="KW-0963">Cytoplasm</keyword>
<dbReference type="SUPFAM" id="SSF52047">
    <property type="entry name" value="RNI-like"/>
    <property type="match status" value="1"/>
</dbReference>
<keyword evidence="7" id="KW-1185">Reference proteome</keyword>
<comment type="subcellular location">
    <subcellularLocation>
        <location evidence="1">Cytoplasm</location>
    </subcellularLocation>
</comment>
<feature type="region of interest" description="Disordered" evidence="4">
    <location>
        <begin position="54"/>
        <end position="88"/>
    </location>
</feature>
<evidence type="ECO:0000313" key="7">
    <source>
        <dbReference type="Proteomes" id="UP001175000"/>
    </source>
</evidence>
<gene>
    <name evidence="6" type="ORF">B0T14DRAFT_156821</name>
</gene>
<dbReference type="PANTHER" id="PTHR45690">
    <property type="entry name" value="NACHT, LRR AND PYD DOMAINS-CONTAINING PROTEIN 12"/>
    <property type="match status" value="1"/>
</dbReference>
<evidence type="ECO:0000256" key="3">
    <source>
        <dbReference type="ARBA" id="ARBA00022737"/>
    </source>
</evidence>
<comment type="caution">
    <text evidence="6">The sequence shown here is derived from an EMBL/GenBank/DDBJ whole genome shotgun (WGS) entry which is preliminary data.</text>
</comment>
<sequence>MDHGLHRRSHTLQSLKTAEANVADIPSSPTSSSPAGSDADWRFSLHAFTKTRRSLSNREPVVLGTSPGSRSSHSRKLSKSRNLSTSSIGALTHRGSAFSDDSGQLSAPDVLSRAASPSSVDWQSQKVEAVTPLESDTHLLRTKTPYLVVTSEYLVKAKSRSDVCKLFPSIAEKPAAEPGTSLPEPTLAVPLSSIVAVFVAESTRPSFGIEVWWKSPNGLFFQQATFFFNLPRERDQQMHHISRGVRANQHGEGEGECETAQPSPEVLRILDSIHDSEEPGFAHRKLEVFPVVPRAGMRKEYIKKAEDSSKKPQETPSFYLVVGTYLCYFVVIHQSKSGEATHQHKTFGLVTLEKFRGDWVVHEERFNISFRNPMAARVTLELASCHYRRIIRVFGLADRYLKPVWPQMWQSAEIFHVAGLKEPQYLVPREDFGSVRRTLDAYMAACNCAPVEWEINWKTKFPPEFRVLPAKDGSRYTPLQLLAVLRALRYNDYFHSLSFRDVDLGPLWDAQDPYSSTRGAVAYLSRTCVTLDPDEVEILQQSSLLHQEFHALAFCSETIQQIDFTNCTPSGSSNTGRLREAAPNLQFLTPILNLLRSDITKCSNLILAHNPLLRSDLEDVVETLKTGRIHTLDVSSCGLCEVELRSLIGPLLDRPQPLQSLNLSENPGRLPADFLPQMLYNLPQIRELNMRGSLQAGWDTTTTLIPFEILDRLECLEELDISGFKVNYATIRDLGEFLHNKASGERGAYAAKFRKLVLNHCGITGSEAAKLCRAIGYNSDMHLSLSGNPLEDGIEDLVDVIRASKVPAGLYLELIEFKEESNYDLLIRALAETESVSLLSLAGTAPTPSLDTIHQTCSSEMVETLEYLFSHNKSIRYLDLSGFSGKLEDGQLARGFARALAGLTENTTMTHLKIRNQNLHDDVGTLGRVLSLNQSLRVLDCQGNDFNLTSIKFLVSNLKQNDRIIDFPFTDAERAAIWNNILKGLHKSTAATCPTKGSAAADKLGKAQEVMLLDVLNRQFDEIDEHLRRNRLILEEAAGQLLDFEMSADSLEDMEDTWLGLDPEEAEQGPRSSDTTPTTTEHRGLRRPTVRSSYIHMDTSLPAPYHVRHGMDGLESPTETLDPASEVSTPPEMVGEKVPEDLSFKQMMAEFREVGFDTAS</sequence>
<dbReference type="Gene3D" id="3.80.10.10">
    <property type="entry name" value="Ribonuclease Inhibitor"/>
    <property type="match status" value="1"/>
</dbReference>
<dbReference type="InterPro" id="IPR057334">
    <property type="entry name" value="PH_2nd_LRR"/>
</dbReference>
<reference evidence="6" key="1">
    <citation type="submission" date="2023-06" db="EMBL/GenBank/DDBJ databases">
        <title>Genome-scale phylogeny and comparative genomics of the fungal order Sordariales.</title>
        <authorList>
            <consortium name="Lawrence Berkeley National Laboratory"/>
            <person name="Hensen N."/>
            <person name="Bonometti L."/>
            <person name="Westerberg I."/>
            <person name="Brannstrom I.O."/>
            <person name="Guillou S."/>
            <person name="Cros-Aarteil S."/>
            <person name="Calhoun S."/>
            <person name="Haridas S."/>
            <person name="Kuo A."/>
            <person name="Mondo S."/>
            <person name="Pangilinan J."/>
            <person name="Riley R."/>
            <person name="Labutti K."/>
            <person name="Andreopoulos B."/>
            <person name="Lipzen A."/>
            <person name="Chen C."/>
            <person name="Yanf M."/>
            <person name="Daum C."/>
            <person name="Ng V."/>
            <person name="Clum A."/>
            <person name="Steindorff A."/>
            <person name="Ohm R."/>
            <person name="Martin F."/>
            <person name="Silar P."/>
            <person name="Natvig D."/>
            <person name="Lalanne C."/>
            <person name="Gautier V."/>
            <person name="Ament-Velasquez S.L."/>
            <person name="Kruys A."/>
            <person name="Hutchinson M.I."/>
            <person name="Powell A.J."/>
            <person name="Barry K."/>
            <person name="Miller A.N."/>
            <person name="Grigoriev I.V."/>
            <person name="Debuchy R."/>
            <person name="Gladieux P."/>
            <person name="Thoren M.H."/>
            <person name="Johannesson H."/>
        </authorList>
    </citation>
    <scope>NUCLEOTIDE SEQUENCE</scope>
    <source>
        <strain evidence="6">CBS 606.72</strain>
    </source>
</reference>
<feature type="compositionally biased region" description="Polar residues" evidence="4">
    <location>
        <begin position="1070"/>
        <end position="1079"/>
    </location>
</feature>
<evidence type="ECO:0000259" key="5">
    <source>
        <dbReference type="Pfam" id="PF25353"/>
    </source>
</evidence>
<dbReference type="EMBL" id="JAULSU010000003">
    <property type="protein sequence ID" value="KAK0622917.1"/>
    <property type="molecule type" value="Genomic_DNA"/>
</dbReference>
<dbReference type="Pfam" id="PF25353">
    <property type="entry name" value="PH_2nd_LRR"/>
    <property type="match status" value="1"/>
</dbReference>
<dbReference type="Proteomes" id="UP001175000">
    <property type="component" value="Unassembled WGS sequence"/>
</dbReference>
<evidence type="ECO:0000256" key="1">
    <source>
        <dbReference type="ARBA" id="ARBA00004496"/>
    </source>
</evidence>
<proteinExistence type="predicted"/>
<dbReference type="InterPro" id="IPR050637">
    <property type="entry name" value="NLRP_innate_immun_reg"/>
</dbReference>
<organism evidence="6 7">
    <name type="scientific">Immersiella caudata</name>
    <dbReference type="NCBI Taxonomy" id="314043"/>
    <lineage>
        <taxon>Eukaryota</taxon>
        <taxon>Fungi</taxon>
        <taxon>Dikarya</taxon>
        <taxon>Ascomycota</taxon>
        <taxon>Pezizomycotina</taxon>
        <taxon>Sordariomycetes</taxon>
        <taxon>Sordariomycetidae</taxon>
        <taxon>Sordariales</taxon>
        <taxon>Lasiosphaeriaceae</taxon>
        <taxon>Immersiella</taxon>
    </lineage>
</organism>
<feature type="domain" description="LRR-containing protein second PH" evidence="5">
    <location>
        <begin position="283"/>
        <end position="407"/>
    </location>
</feature>
<dbReference type="PANTHER" id="PTHR45690:SF19">
    <property type="entry name" value="NACHT, LRR AND PYD DOMAINS-CONTAINING PROTEIN 3"/>
    <property type="match status" value="1"/>
</dbReference>
<name>A0AA39WWZ6_9PEZI</name>
<dbReference type="InterPro" id="IPR032675">
    <property type="entry name" value="LRR_dom_sf"/>
</dbReference>
<dbReference type="GO" id="GO:0005737">
    <property type="term" value="C:cytoplasm"/>
    <property type="evidence" value="ECO:0007669"/>
    <property type="project" value="UniProtKB-SubCell"/>
</dbReference>
<keyword evidence="3" id="KW-0677">Repeat</keyword>
<feature type="region of interest" description="Disordered" evidence="4">
    <location>
        <begin position="20"/>
        <end position="39"/>
    </location>
</feature>
<protein>
    <recommendedName>
        <fullName evidence="5">LRR-containing protein second PH domain-containing protein</fullName>
    </recommendedName>
</protein>
<evidence type="ECO:0000256" key="2">
    <source>
        <dbReference type="ARBA" id="ARBA00022490"/>
    </source>
</evidence>
<feature type="compositionally biased region" description="Low complexity" evidence="4">
    <location>
        <begin position="23"/>
        <end position="38"/>
    </location>
</feature>
<evidence type="ECO:0000256" key="4">
    <source>
        <dbReference type="SAM" id="MobiDB-lite"/>
    </source>
</evidence>
<accession>A0AA39WWZ6</accession>
<dbReference type="AlphaFoldDB" id="A0AA39WWZ6"/>
<evidence type="ECO:0000313" key="6">
    <source>
        <dbReference type="EMBL" id="KAK0622917.1"/>
    </source>
</evidence>